<dbReference type="EMBL" id="JACCCW010000001">
    <property type="protein sequence ID" value="NYF79274.1"/>
    <property type="molecule type" value="Genomic_DNA"/>
</dbReference>
<dbReference type="RefSeq" id="WP_179489406.1">
    <property type="nucleotide sequence ID" value="NZ_JACCCW010000001.1"/>
</dbReference>
<accession>A0A7Y9PGG0</accession>
<dbReference type="Proteomes" id="UP000589520">
    <property type="component" value="Unassembled WGS sequence"/>
</dbReference>
<proteinExistence type="predicted"/>
<sequence length="119" mass="13441">MQSLDIHSFSYSDRSHTLLSLTDSLTDSGAWITDRSTISPSLTELRFEIQLHCVLNLYTALITTGLELTRAAHHTMTELWTCFNNLDTRFSDVIVVRLEINFLEDVTLHSLLSSARALA</sequence>
<dbReference type="AlphaFoldDB" id="A0A7Y9PGG0"/>
<evidence type="ECO:0000313" key="1">
    <source>
        <dbReference type="EMBL" id="NYF79274.1"/>
    </source>
</evidence>
<organism evidence="1 2">
    <name type="scientific">Granulicella arctica</name>
    <dbReference type="NCBI Taxonomy" id="940613"/>
    <lineage>
        <taxon>Bacteria</taxon>
        <taxon>Pseudomonadati</taxon>
        <taxon>Acidobacteriota</taxon>
        <taxon>Terriglobia</taxon>
        <taxon>Terriglobales</taxon>
        <taxon>Acidobacteriaceae</taxon>
        <taxon>Granulicella</taxon>
    </lineage>
</organism>
<comment type="caution">
    <text evidence="1">The sequence shown here is derived from an EMBL/GenBank/DDBJ whole genome shotgun (WGS) entry which is preliminary data.</text>
</comment>
<gene>
    <name evidence="1" type="ORF">HDF17_001561</name>
</gene>
<protein>
    <submittedName>
        <fullName evidence="1">Uncharacterized protein</fullName>
    </submittedName>
</protein>
<reference evidence="1 2" key="1">
    <citation type="submission" date="2020-07" db="EMBL/GenBank/DDBJ databases">
        <title>Genomic Encyclopedia of Type Strains, Phase IV (KMG-V): Genome sequencing to study the core and pangenomes of soil and plant-associated prokaryotes.</title>
        <authorList>
            <person name="Whitman W."/>
        </authorList>
    </citation>
    <scope>NUCLEOTIDE SEQUENCE [LARGE SCALE GENOMIC DNA]</scope>
    <source>
        <strain evidence="1 2">X4EP2</strain>
    </source>
</reference>
<evidence type="ECO:0000313" key="2">
    <source>
        <dbReference type="Proteomes" id="UP000589520"/>
    </source>
</evidence>
<keyword evidence="2" id="KW-1185">Reference proteome</keyword>
<name>A0A7Y9PGG0_9BACT</name>